<keyword evidence="1" id="KW-0732">Signal</keyword>
<feature type="signal peptide" evidence="1">
    <location>
        <begin position="1"/>
        <end position="24"/>
    </location>
</feature>
<dbReference type="Proteomes" id="UP001209682">
    <property type="component" value="Unassembled WGS sequence"/>
</dbReference>
<evidence type="ECO:0000256" key="1">
    <source>
        <dbReference type="SAM" id="SignalP"/>
    </source>
</evidence>
<keyword evidence="2" id="KW-0614">Plasmid</keyword>
<evidence type="ECO:0000313" key="2">
    <source>
        <dbReference type="EMBL" id="MCW8041118.1"/>
    </source>
</evidence>
<dbReference type="EMBL" id="JAPEQW010000050">
    <property type="protein sequence ID" value="MCW8041118.1"/>
    <property type="molecule type" value="Genomic_DNA"/>
</dbReference>
<organism evidence="2 3">
    <name type="scientific">Acinetobacter entericus</name>
    <dbReference type="NCBI Taxonomy" id="2989714"/>
    <lineage>
        <taxon>Bacteria</taxon>
        <taxon>Pseudomonadati</taxon>
        <taxon>Pseudomonadota</taxon>
        <taxon>Gammaproteobacteria</taxon>
        <taxon>Moraxellales</taxon>
        <taxon>Moraxellaceae</taxon>
        <taxon>Acinetobacter</taxon>
    </lineage>
</organism>
<gene>
    <name evidence="2" type="ORF">OKC24_18500</name>
</gene>
<keyword evidence="3" id="KW-1185">Reference proteome</keyword>
<sequence length="221" mass="24471">MKLSSLIKFTILNVAITSSFTLYANPVNTYVGIPKQDTQFAQFLEKNRNKNVFLNLTIKNPNEFDDISSGYRGVSPTFYVASLGKQAYEVYIECDKINNSQAEDTIGKCSPFVTWNERTGNLKGKFTIKDQGKNKMGSRLFYLIAEKSSQMTVVVKEHLGMSESGDGYSFSTKDGNEFYIYNAGGASSLKGESNIIENATICLKFSPNNGDITSISKGKCQ</sequence>
<dbReference type="RefSeq" id="WP_213070278.1">
    <property type="nucleotide sequence ID" value="NZ_JAPEQW010000050.1"/>
</dbReference>
<feature type="chain" id="PRO_5045760384" evidence="1">
    <location>
        <begin position="25"/>
        <end position="221"/>
    </location>
</feature>
<reference evidence="2 3" key="1">
    <citation type="submission" date="2022-11" db="EMBL/GenBank/DDBJ databases">
        <title>Acinetobacter entericus sp. nov., isolated from the gut of the plastic-eating larvae of the Coleoptera insect Zophobas atratus.</title>
        <authorList>
            <person name="Dong X."/>
            <person name="Yang Y."/>
        </authorList>
    </citation>
    <scope>NUCLEOTIDE SEQUENCE [LARGE SCALE GENOMIC DNA]</scope>
    <source>
        <strain evidence="2 3">BIT-DXN8</strain>
        <plasmid evidence="2">unnamed2</plasmid>
    </source>
</reference>
<geneLocation type="plasmid" evidence="2">
    <name>unnamed2</name>
</geneLocation>
<proteinExistence type="predicted"/>
<comment type="caution">
    <text evidence="2">The sequence shown here is derived from an EMBL/GenBank/DDBJ whole genome shotgun (WGS) entry which is preliminary data.</text>
</comment>
<evidence type="ECO:0000313" key="3">
    <source>
        <dbReference type="Proteomes" id="UP001209682"/>
    </source>
</evidence>
<name>A0ABT3NNH3_9GAMM</name>
<accession>A0ABT3NNH3</accession>
<protein>
    <submittedName>
        <fullName evidence="2">Uncharacterized protein</fullName>
    </submittedName>
</protein>